<name>A0A0C2ZF58_9AGAM</name>
<dbReference type="AlphaFoldDB" id="A0A0C2ZF58"/>
<accession>A0A0C2ZF58</accession>
<feature type="compositionally biased region" description="Polar residues" evidence="1">
    <location>
        <begin position="124"/>
        <end position="142"/>
    </location>
</feature>
<dbReference type="InParanoid" id="A0A0C2ZF58"/>
<feature type="region of interest" description="Disordered" evidence="1">
    <location>
        <begin position="152"/>
        <end position="171"/>
    </location>
</feature>
<feature type="compositionally biased region" description="Polar residues" evidence="1">
    <location>
        <begin position="58"/>
        <end position="114"/>
    </location>
</feature>
<evidence type="ECO:0000256" key="1">
    <source>
        <dbReference type="SAM" id="MobiDB-lite"/>
    </source>
</evidence>
<dbReference type="Proteomes" id="UP000053989">
    <property type="component" value="Unassembled WGS sequence"/>
</dbReference>
<feature type="compositionally biased region" description="Polar residues" evidence="1">
    <location>
        <begin position="190"/>
        <end position="210"/>
    </location>
</feature>
<feature type="compositionally biased region" description="Polar residues" evidence="1">
    <location>
        <begin position="278"/>
        <end position="296"/>
    </location>
</feature>
<reference evidence="2 3" key="1">
    <citation type="submission" date="2014-04" db="EMBL/GenBank/DDBJ databases">
        <authorList>
            <consortium name="DOE Joint Genome Institute"/>
            <person name="Kuo A."/>
            <person name="Kohler A."/>
            <person name="Nagy L.G."/>
            <person name="Floudas D."/>
            <person name="Copeland A."/>
            <person name="Barry K.W."/>
            <person name="Cichocki N."/>
            <person name="Veneault-Fourrey C."/>
            <person name="LaButti K."/>
            <person name="Lindquist E.A."/>
            <person name="Lipzen A."/>
            <person name="Lundell T."/>
            <person name="Morin E."/>
            <person name="Murat C."/>
            <person name="Sun H."/>
            <person name="Tunlid A."/>
            <person name="Henrissat B."/>
            <person name="Grigoriev I.V."/>
            <person name="Hibbett D.S."/>
            <person name="Martin F."/>
            <person name="Nordberg H.P."/>
            <person name="Cantor M.N."/>
            <person name="Hua S.X."/>
        </authorList>
    </citation>
    <scope>NUCLEOTIDE SEQUENCE [LARGE SCALE GENOMIC DNA]</scope>
    <source>
        <strain evidence="2 3">Foug A</strain>
    </source>
</reference>
<dbReference type="HOGENOM" id="CLU_611334_0_0_1"/>
<dbReference type="EMBL" id="KN822063">
    <property type="protein sequence ID" value="KIM60358.1"/>
    <property type="molecule type" value="Genomic_DNA"/>
</dbReference>
<sequence>MQPPAEAQVQPSTTRHTQLPAEAQVQPSTTCHTQPPAETQVRPSTVHHYTQPPAEAQVQPSTTHHTQPPAETQVQPSTVCHYTQPSAEAQVQPSTTRHTQLPAETQVQPSTVRHYTQPPAEVQVQPSTTCHTQPPAETQVQPSTVCHYTQPPAEAQVQPSTTRHTQPPAETQVQLSTVRHHMQPPAEAQVQPSTTCHTQPPSEAQVSSAEDLSFHSVDMCPIPSMIHAPSAEPCNQATGQLVGQPSAPEDEMAAAIGGAEQIAAAADHPGDIQMMPPRSSNPMEGQSNRSGGQNQCPKPRPVHVAAGHMQPTNSEDAFNLCSRIYPTCASGVEETTLTSASARLVAAEEGLIGKSQEGHAMLGGSHDLQPPKVSQSPGHQETCTPYLAPVSYDGANPFAPRLPQLLEQSPEQLPGPGMQPFYPQQPDIGHGDNCMQYSVHGHAGWYTS</sequence>
<evidence type="ECO:0000313" key="3">
    <source>
        <dbReference type="Proteomes" id="UP000053989"/>
    </source>
</evidence>
<feature type="region of interest" description="Disordered" evidence="1">
    <location>
        <begin position="180"/>
        <end position="210"/>
    </location>
</feature>
<evidence type="ECO:0000313" key="2">
    <source>
        <dbReference type="EMBL" id="KIM60358.1"/>
    </source>
</evidence>
<feature type="region of interest" description="Disordered" evidence="1">
    <location>
        <begin position="1"/>
        <end position="142"/>
    </location>
</feature>
<dbReference type="OrthoDB" id="2705684at2759"/>
<keyword evidence="3" id="KW-1185">Reference proteome</keyword>
<protein>
    <submittedName>
        <fullName evidence="2">Uncharacterized protein</fullName>
    </submittedName>
</protein>
<feature type="compositionally biased region" description="Polar residues" evidence="1">
    <location>
        <begin position="25"/>
        <end position="43"/>
    </location>
</feature>
<feature type="compositionally biased region" description="Polar residues" evidence="1">
    <location>
        <begin position="157"/>
        <end position="171"/>
    </location>
</feature>
<gene>
    <name evidence="2" type="ORF">SCLCIDRAFT_26698</name>
</gene>
<proteinExistence type="predicted"/>
<feature type="region of interest" description="Disordered" evidence="1">
    <location>
        <begin position="270"/>
        <end position="300"/>
    </location>
</feature>
<reference evidence="3" key="2">
    <citation type="submission" date="2015-01" db="EMBL/GenBank/DDBJ databases">
        <title>Evolutionary Origins and Diversification of the Mycorrhizal Mutualists.</title>
        <authorList>
            <consortium name="DOE Joint Genome Institute"/>
            <consortium name="Mycorrhizal Genomics Consortium"/>
            <person name="Kohler A."/>
            <person name="Kuo A."/>
            <person name="Nagy L.G."/>
            <person name="Floudas D."/>
            <person name="Copeland A."/>
            <person name="Barry K.W."/>
            <person name="Cichocki N."/>
            <person name="Veneault-Fourrey C."/>
            <person name="LaButti K."/>
            <person name="Lindquist E.A."/>
            <person name="Lipzen A."/>
            <person name="Lundell T."/>
            <person name="Morin E."/>
            <person name="Murat C."/>
            <person name="Riley R."/>
            <person name="Ohm R."/>
            <person name="Sun H."/>
            <person name="Tunlid A."/>
            <person name="Henrissat B."/>
            <person name="Grigoriev I.V."/>
            <person name="Hibbett D.S."/>
            <person name="Martin F."/>
        </authorList>
    </citation>
    <scope>NUCLEOTIDE SEQUENCE [LARGE SCALE GENOMIC DNA]</scope>
    <source>
        <strain evidence="3">Foug A</strain>
    </source>
</reference>
<organism evidence="2 3">
    <name type="scientific">Scleroderma citrinum Foug A</name>
    <dbReference type="NCBI Taxonomy" id="1036808"/>
    <lineage>
        <taxon>Eukaryota</taxon>
        <taxon>Fungi</taxon>
        <taxon>Dikarya</taxon>
        <taxon>Basidiomycota</taxon>
        <taxon>Agaricomycotina</taxon>
        <taxon>Agaricomycetes</taxon>
        <taxon>Agaricomycetidae</taxon>
        <taxon>Boletales</taxon>
        <taxon>Sclerodermatineae</taxon>
        <taxon>Sclerodermataceae</taxon>
        <taxon>Scleroderma</taxon>
    </lineage>
</organism>